<keyword evidence="3" id="KW-0547">Nucleotide-binding</keyword>
<comment type="similarity">
    <text evidence="1">Belongs to the ABC transporter superfamily.</text>
</comment>
<dbReference type="Proteomes" id="UP000451233">
    <property type="component" value="Unassembled WGS sequence"/>
</dbReference>
<evidence type="ECO:0000259" key="5">
    <source>
        <dbReference type="PROSITE" id="PS50893"/>
    </source>
</evidence>
<dbReference type="Gene3D" id="3.40.50.300">
    <property type="entry name" value="P-loop containing nucleotide triphosphate hydrolases"/>
    <property type="match status" value="1"/>
</dbReference>
<dbReference type="InterPro" id="IPR003439">
    <property type="entry name" value="ABC_transporter-like_ATP-bd"/>
</dbReference>
<dbReference type="PANTHER" id="PTHR42734:SF17">
    <property type="entry name" value="METAL TRANSPORT SYSTEM ATP-BINDING PROTEIN TM_0124-RELATED"/>
    <property type="match status" value="1"/>
</dbReference>
<keyword evidence="2" id="KW-0813">Transport</keyword>
<organism evidence="6 7">
    <name type="scientific">Hufsiella ginkgonis</name>
    <dbReference type="NCBI Taxonomy" id="2695274"/>
    <lineage>
        <taxon>Bacteria</taxon>
        <taxon>Pseudomonadati</taxon>
        <taxon>Bacteroidota</taxon>
        <taxon>Sphingobacteriia</taxon>
        <taxon>Sphingobacteriales</taxon>
        <taxon>Sphingobacteriaceae</taxon>
        <taxon>Hufsiella</taxon>
    </lineage>
</organism>
<dbReference type="RefSeq" id="WP_160907413.1">
    <property type="nucleotide sequence ID" value="NZ_WVHS01000003.1"/>
</dbReference>
<dbReference type="InterPro" id="IPR027417">
    <property type="entry name" value="P-loop_NTPase"/>
</dbReference>
<protein>
    <submittedName>
        <fullName evidence="6">ATP-binding cassette domain-containing protein</fullName>
    </submittedName>
</protein>
<evidence type="ECO:0000256" key="4">
    <source>
        <dbReference type="ARBA" id="ARBA00022840"/>
    </source>
</evidence>
<gene>
    <name evidence="6" type="ORF">GS398_13990</name>
</gene>
<evidence type="ECO:0000256" key="1">
    <source>
        <dbReference type="ARBA" id="ARBA00005417"/>
    </source>
</evidence>
<name>A0A7K1Y084_9SPHI</name>
<comment type="caution">
    <text evidence="6">The sequence shown here is derived from an EMBL/GenBank/DDBJ whole genome shotgun (WGS) entry which is preliminary data.</text>
</comment>
<evidence type="ECO:0000256" key="3">
    <source>
        <dbReference type="ARBA" id="ARBA00022741"/>
    </source>
</evidence>
<evidence type="ECO:0000256" key="2">
    <source>
        <dbReference type="ARBA" id="ARBA00022448"/>
    </source>
</evidence>
<reference evidence="6 7" key="1">
    <citation type="submission" date="2019-11" db="EMBL/GenBank/DDBJ databases">
        <title>Pedobacter sp. HMF7056 Genome sequencing and assembly.</title>
        <authorList>
            <person name="Kang H."/>
            <person name="Kim H."/>
            <person name="Joh K."/>
        </authorList>
    </citation>
    <scope>NUCLEOTIDE SEQUENCE [LARGE SCALE GENOMIC DNA]</scope>
    <source>
        <strain evidence="6 7">HMF7056</strain>
    </source>
</reference>
<sequence length="216" mass="24241">MLNIDSVTLSFSGKSVLSGCYLSCRPGEIVGLLGRNGSGKSSLLKIIFGSLKADFKHLRIDDKIVNRAFKSQEVAYLPQDSFFPSFLKVPDVLPKIRRSLIAGTGIERILDSCKDKTVGDLSGGELKMLETSWIVSRPATYILLDEPFMGVSPIHVEMLQELIRRAAVTKAVVLTDHNYRPLMEVSTRILLLHNQAVYPIREEAELVRYQYIPDFR</sequence>
<dbReference type="Pfam" id="PF00005">
    <property type="entry name" value="ABC_tran"/>
    <property type="match status" value="1"/>
</dbReference>
<dbReference type="SUPFAM" id="SSF52540">
    <property type="entry name" value="P-loop containing nucleoside triphosphate hydrolases"/>
    <property type="match status" value="1"/>
</dbReference>
<evidence type="ECO:0000313" key="7">
    <source>
        <dbReference type="Proteomes" id="UP000451233"/>
    </source>
</evidence>
<feature type="domain" description="ABC transporter" evidence="5">
    <location>
        <begin position="2"/>
        <end position="216"/>
    </location>
</feature>
<dbReference type="PROSITE" id="PS50893">
    <property type="entry name" value="ABC_TRANSPORTER_2"/>
    <property type="match status" value="1"/>
</dbReference>
<dbReference type="AlphaFoldDB" id="A0A7K1Y084"/>
<dbReference type="EMBL" id="WVHS01000003">
    <property type="protein sequence ID" value="MXV16419.1"/>
    <property type="molecule type" value="Genomic_DNA"/>
</dbReference>
<dbReference type="SMART" id="SM00382">
    <property type="entry name" value="AAA"/>
    <property type="match status" value="1"/>
</dbReference>
<accession>A0A7K1Y084</accession>
<dbReference type="PANTHER" id="PTHR42734">
    <property type="entry name" value="METAL TRANSPORT SYSTEM ATP-BINDING PROTEIN TM_0124-RELATED"/>
    <property type="match status" value="1"/>
</dbReference>
<dbReference type="InterPro" id="IPR050153">
    <property type="entry name" value="Metal_Ion_Import_ABC"/>
</dbReference>
<keyword evidence="4 6" id="KW-0067">ATP-binding</keyword>
<dbReference type="GO" id="GO:0005524">
    <property type="term" value="F:ATP binding"/>
    <property type="evidence" value="ECO:0007669"/>
    <property type="project" value="UniProtKB-KW"/>
</dbReference>
<dbReference type="GO" id="GO:0016887">
    <property type="term" value="F:ATP hydrolysis activity"/>
    <property type="evidence" value="ECO:0007669"/>
    <property type="project" value="InterPro"/>
</dbReference>
<evidence type="ECO:0000313" key="6">
    <source>
        <dbReference type="EMBL" id="MXV16419.1"/>
    </source>
</evidence>
<proteinExistence type="inferred from homology"/>
<keyword evidence="7" id="KW-1185">Reference proteome</keyword>
<dbReference type="InterPro" id="IPR003593">
    <property type="entry name" value="AAA+_ATPase"/>
</dbReference>